<dbReference type="EMBL" id="AAXW01000004">
    <property type="protein sequence ID" value="EAZ92756.1"/>
    <property type="molecule type" value="Genomic_DNA"/>
</dbReference>
<sequence>MNTRNSSFLNFETAVQGVLEFLHKRIGFQLWMFTRVEGQDWIVLEAHDHGYGISPGDVFQWSDSFCSRMIEGLGPRIAPISEKISAYVEAPINQKVNIGSYIGIPLHNSDGSLFGTLCAIDPNAQSESILQEKELIELQAQLLTTILNYELLSQENARRYERAEAEAQRDSLTNLYNRRGWDNLLIAEEARAKQFGQPLSVIIVDLDNLKYINDNYGHAAGDSLIRTAAACLEENIRSCDLVARLGGDEFGILLVDINASQTKILIQRIKDELEKLNIQASFGWQKYSHKFPLSLAIEKADKKMYQQKIKQKQLNLHSTPNEAKLQTVFVKPRI</sequence>
<dbReference type="GO" id="GO:0005886">
    <property type="term" value="C:plasma membrane"/>
    <property type="evidence" value="ECO:0007669"/>
    <property type="project" value="TreeGrafter"/>
</dbReference>
<reference evidence="2 3" key="1">
    <citation type="submission" date="2007-03" db="EMBL/GenBank/DDBJ databases">
        <authorList>
            <person name="Stal L."/>
            <person name="Ferriera S."/>
            <person name="Johnson J."/>
            <person name="Kravitz S."/>
            <person name="Beeson K."/>
            <person name="Sutton G."/>
            <person name="Rogers Y.-H."/>
            <person name="Friedman R."/>
            <person name="Frazier M."/>
            <person name="Venter J.C."/>
        </authorList>
    </citation>
    <scope>NUCLEOTIDE SEQUENCE [LARGE SCALE GENOMIC DNA]</scope>
    <source>
        <strain evidence="2 3">CCY0110</strain>
    </source>
</reference>
<dbReference type="GO" id="GO:1902201">
    <property type="term" value="P:negative regulation of bacterial-type flagellum-dependent cell motility"/>
    <property type="evidence" value="ECO:0007669"/>
    <property type="project" value="TreeGrafter"/>
</dbReference>
<dbReference type="AlphaFoldDB" id="A3IKN7"/>
<dbReference type="SUPFAM" id="SSF55073">
    <property type="entry name" value="Nucleotide cyclase"/>
    <property type="match status" value="1"/>
</dbReference>
<dbReference type="Gene3D" id="3.30.70.270">
    <property type="match status" value="1"/>
</dbReference>
<dbReference type="GO" id="GO:0052621">
    <property type="term" value="F:diguanylate cyclase activity"/>
    <property type="evidence" value="ECO:0007669"/>
    <property type="project" value="TreeGrafter"/>
</dbReference>
<dbReference type="RefSeq" id="WP_008273900.1">
    <property type="nucleotide sequence ID" value="NZ_AAXW01000004.1"/>
</dbReference>
<dbReference type="PANTHER" id="PTHR45138:SF6">
    <property type="entry name" value="DIGUANYLATE CYCLASE DGCN"/>
    <property type="match status" value="1"/>
</dbReference>
<dbReference type="InterPro" id="IPR029787">
    <property type="entry name" value="Nucleotide_cyclase"/>
</dbReference>
<evidence type="ECO:0000259" key="1">
    <source>
        <dbReference type="PROSITE" id="PS50887"/>
    </source>
</evidence>
<keyword evidence="3" id="KW-1185">Reference proteome</keyword>
<protein>
    <recommendedName>
        <fullName evidence="1">GGDEF domain-containing protein</fullName>
    </recommendedName>
</protein>
<dbReference type="Pfam" id="PF00990">
    <property type="entry name" value="GGDEF"/>
    <property type="match status" value="1"/>
</dbReference>
<dbReference type="InterPro" id="IPR000160">
    <property type="entry name" value="GGDEF_dom"/>
</dbReference>
<dbReference type="SUPFAM" id="SSF55781">
    <property type="entry name" value="GAF domain-like"/>
    <property type="match status" value="1"/>
</dbReference>
<name>A3IKN7_9CHRO</name>
<dbReference type="InterPro" id="IPR003018">
    <property type="entry name" value="GAF"/>
</dbReference>
<dbReference type="InterPro" id="IPR043128">
    <property type="entry name" value="Rev_trsase/Diguanyl_cyclase"/>
</dbReference>
<dbReference type="GO" id="GO:0043709">
    <property type="term" value="P:cell adhesion involved in single-species biofilm formation"/>
    <property type="evidence" value="ECO:0007669"/>
    <property type="project" value="TreeGrafter"/>
</dbReference>
<accession>A3IKN7</accession>
<evidence type="ECO:0000313" key="2">
    <source>
        <dbReference type="EMBL" id="EAZ92756.1"/>
    </source>
</evidence>
<dbReference type="PANTHER" id="PTHR45138">
    <property type="entry name" value="REGULATORY COMPONENTS OF SENSORY TRANSDUCTION SYSTEM"/>
    <property type="match status" value="1"/>
</dbReference>
<dbReference type="PROSITE" id="PS50887">
    <property type="entry name" value="GGDEF"/>
    <property type="match status" value="1"/>
</dbReference>
<dbReference type="NCBIfam" id="TIGR00254">
    <property type="entry name" value="GGDEF"/>
    <property type="match status" value="1"/>
</dbReference>
<dbReference type="CDD" id="cd01949">
    <property type="entry name" value="GGDEF"/>
    <property type="match status" value="1"/>
</dbReference>
<organism evidence="2 3">
    <name type="scientific">Crocosphaera chwakensis CCY0110</name>
    <dbReference type="NCBI Taxonomy" id="391612"/>
    <lineage>
        <taxon>Bacteria</taxon>
        <taxon>Bacillati</taxon>
        <taxon>Cyanobacteriota</taxon>
        <taxon>Cyanophyceae</taxon>
        <taxon>Oscillatoriophycideae</taxon>
        <taxon>Chroococcales</taxon>
        <taxon>Aphanothecaceae</taxon>
        <taxon>Crocosphaera</taxon>
        <taxon>Crocosphaera chwakensis</taxon>
    </lineage>
</organism>
<dbReference type="eggNOG" id="COG2203">
    <property type="taxonomic scope" value="Bacteria"/>
</dbReference>
<dbReference type="OrthoDB" id="9812358at2"/>
<dbReference type="SMART" id="SM00267">
    <property type="entry name" value="GGDEF"/>
    <property type="match status" value="1"/>
</dbReference>
<dbReference type="eggNOG" id="COG2199">
    <property type="taxonomic scope" value="Bacteria"/>
</dbReference>
<dbReference type="SMART" id="SM00065">
    <property type="entry name" value="GAF"/>
    <property type="match status" value="1"/>
</dbReference>
<proteinExistence type="predicted"/>
<dbReference type="InterPro" id="IPR050469">
    <property type="entry name" value="Diguanylate_Cyclase"/>
</dbReference>
<feature type="domain" description="GGDEF" evidence="1">
    <location>
        <begin position="197"/>
        <end position="319"/>
    </location>
</feature>
<evidence type="ECO:0000313" key="3">
    <source>
        <dbReference type="Proteomes" id="UP000003781"/>
    </source>
</evidence>
<dbReference type="Gene3D" id="3.30.450.40">
    <property type="match status" value="1"/>
</dbReference>
<gene>
    <name evidence="2" type="ORF">CY0110_21707</name>
</gene>
<dbReference type="Proteomes" id="UP000003781">
    <property type="component" value="Unassembled WGS sequence"/>
</dbReference>
<comment type="caution">
    <text evidence="2">The sequence shown here is derived from an EMBL/GenBank/DDBJ whole genome shotgun (WGS) entry which is preliminary data.</text>
</comment>
<dbReference type="InterPro" id="IPR029016">
    <property type="entry name" value="GAF-like_dom_sf"/>
</dbReference>